<keyword evidence="2" id="KW-1185">Reference proteome</keyword>
<organism evidence="1 2">
    <name type="scientific">Porphyromonas levii</name>
    <dbReference type="NCBI Taxonomy" id="28114"/>
    <lineage>
        <taxon>Bacteria</taxon>
        <taxon>Pseudomonadati</taxon>
        <taxon>Bacteroidota</taxon>
        <taxon>Bacteroidia</taxon>
        <taxon>Bacteroidales</taxon>
        <taxon>Porphyromonadaceae</taxon>
        <taxon>Porphyromonas</taxon>
    </lineage>
</organism>
<dbReference type="Proteomes" id="UP000297225">
    <property type="component" value="Unassembled WGS sequence"/>
</dbReference>
<gene>
    <name evidence="1" type="ORF">E4P47_00020</name>
</gene>
<proteinExistence type="predicted"/>
<dbReference type="EMBL" id="SPNC01000001">
    <property type="protein sequence ID" value="TFH97534.1"/>
    <property type="molecule type" value="Genomic_DNA"/>
</dbReference>
<evidence type="ECO:0000313" key="2">
    <source>
        <dbReference type="Proteomes" id="UP000297225"/>
    </source>
</evidence>
<dbReference type="Pfam" id="PF14092">
    <property type="entry name" value="DUF4270"/>
    <property type="match status" value="1"/>
</dbReference>
<comment type="caution">
    <text evidence="1">The sequence shown here is derived from an EMBL/GenBank/DDBJ whole genome shotgun (WGS) entry which is preliminary data.</text>
</comment>
<protein>
    <submittedName>
        <fullName evidence="1">DUF4270 domain-containing protein</fullName>
    </submittedName>
</protein>
<dbReference type="OrthoDB" id="1110209at2"/>
<dbReference type="InterPro" id="IPR025366">
    <property type="entry name" value="DUF4270"/>
</dbReference>
<dbReference type="PROSITE" id="PS51257">
    <property type="entry name" value="PROKAR_LIPOPROTEIN"/>
    <property type="match status" value="1"/>
</dbReference>
<name>A0A4Y8WSI0_9PORP</name>
<reference evidence="1 2" key="1">
    <citation type="submission" date="2019-03" db="EMBL/GenBank/DDBJ databases">
        <title>Porphyromonas levii Isolated from the Uterus of Dairy Cows.</title>
        <authorList>
            <person name="Francis A.M."/>
        </authorList>
    </citation>
    <scope>NUCLEOTIDE SEQUENCE [LARGE SCALE GENOMIC DNA]</scope>
    <source>
        <strain evidence="1 2">AF5678</strain>
    </source>
</reference>
<evidence type="ECO:0000313" key="1">
    <source>
        <dbReference type="EMBL" id="TFH97534.1"/>
    </source>
</evidence>
<dbReference type="AlphaFoldDB" id="A0A4Y8WSI0"/>
<sequence length="474" mass="52662">MNKKGIIWAAVTVALLLVGCDSSKNSIGSEVLPDYLKSKPISKDFKVKIRSVEASTEGHSNNIYVSSSRGYLGSIPNKEFGAIKSEYLTQFYIPQGFKFRDEEVIQKIDSVRLHLYYDGFVGDTISNMAATAYRLAKPLEHNKYTISDITGYVGNELGTASYWAGRGSSKVFDATGKQKGYRISIPVPTELGQEFFNKSKANDPVFANQTAFDQWFSGVYLQITSGQGSVIRISNTELSFYYTKEVEKVDPKTKEKKMVKEAFSQSLIHTSEVPQLSMFVNYNLDKLLASTTHVHIKAPAGSWIEMTIPTTEIEKTLKEAPKGFTRRLNAATYTLQGVQTEAASKNNANKLLTPQTLLMLPKERAKEFFEKERTEGTRSELYTSFLGEITVQGSNAYYFGNIGSVILDHIKKHPGKDLEVLIIPVERISTPLDQGNVTVSLSHLVLPSAMSFVIDDKNTTLEATIIENKSGAPF</sequence>
<accession>A0A4Y8WSI0</accession>
<dbReference type="STRING" id="1122973.GCA_000379925_01033"/>